<protein>
    <submittedName>
        <fullName evidence="3">Helix-turn-helix domain-containing protein</fullName>
    </submittedName>
</protein>
<dbReference type="InterPro" id="IPR009061">
    <property type="entry name" value="DNA-bd_dom_put_sf"/>
</dbReference>
<proteinExistence type="predicted"/>
<evidence type="ECO:0000256" key="1">
    <source>
        <dbReference type="ARBA" id="ARBA00023125"/>
    </source>
</evidence>
<accession>A0ABP8PRR5</accession>
<dbReference type="Gene3D" id="1.10.1660.10">
    <property type="match status" value="1"/>
</dbReference>
<organism evidence="3 4">
    <name type="scientific">Actinoallomurus oryzae</name>
    <dbReference type="NCBI Taxonomy" id="502180"/>
    <lineage>
        <taxon>Bacteria</taxon>
        <taxon>Bacillati</taxon>
        <taxon>Actinomycetota</taxon>
        <taxon>Actinomycetes</taxon>
        <taxon>Streptosporangiales</taxon>
        <taxon>Thermomonosporaceae</taxon>
        <taxon>Actinoallomurus</taxon>
    </lineage>
</organism>
<dbReference type="Proteomes" id="UP001500503">
    <property type="component" value="Unassembled WGS sequence"/>
</dbReference>
<dbReference type="EMBL" id="BAABHF010000016">
    <property type="protein sequence ID" value="GAA4490749.1"/>
    <property type="molecule type" value="Genomic_DNA"/>
</dbReference>
<feature type="domain" description="HTH merR-type" evidence="2">
    <location>
        <begin position="8"/>
        <end position="77"/>
    </location>
</feature>
<dbReference type="InterPro" id="IPR047057">
    <property type="entry name" value="MerR_fam"/>
</dbReference>
<dbReference type="PANTHER" id="PTHR30204">
    <property type="entry name" value="REDOX-CYCLING DRUG-SENSING TRANSCRIPTIONAL ACTIVATOR SOXR"/>
    <property type="match status" value="1"/>
</dbReference>
<dbReference type="SMART" id="SM00422">
    <property type="entry name" value="HTH_MERR"/>
    <property type="match status" value="1"/>
</dbReference>
<keyword evidence="4" id="KW-1185">Reference proteome</keyword>
<dbReference type="Pfam" id="PF13411">
    <property type="entry name" value="MerR_1"/>
    <property type="match status" value="1"/>
</dbReference>
<gene>
    <name evidence="3" type="ORF">GCM10023191_023420</name>
</gene>
<keyword evidence="1" id="KW-0238">DNA-binding</keyword>
<reference evidence="4" key="1">
    <citation type="journal article" date="2019" name="Int. J. Syst. Evol. Microbiol.">
        <title>The Global Catalogue of Microorganisms (GCM) 10K type strain sequencing project: providing services to taxonomists for standard genome sequencing and annotation.</title>
        <authorList>
            <consortium name="The Broad Institute Genomics Platform"/>
            <consortium name="The Broad Institute Genome Sequencing Center for Infectious Disease"/>
            <person name="Wu L."/>
            <person name="Ma J."/>
        </authorList>
    </citation>
    <scope>NUCLEOTIDE SEQUENCE [LARGE SCALE GENOMIC DNA]</scope>
    <source>
        <strain evidence="4">JCM 17933</strain>
    </source>
</reference>
<comment type="caution">
    <text evidence="3">The sequence shown here is derived from an EMBL/GenBank/DDBJ whole genome shotgun (WGS) entry which is preliminary data.</text>
</comment>
<evidence type="ECO:0000259" key="2">
    <source>
        <dbReference type="PROSITE" id="PS50937"/>
    </source>
</evidence>
<dbReference type="PROSITE" id="PS50937">
    <property type="entry name" value="HTH_MERR_2"/>
    <property type="match status" value="1"/>
</dbReference>
<name>A0ABP8PRR5_9ACTN</name>
<evidence type="ECO:0000313" key="4">
    <source>
        <dbReference type="Proteomes" id="UP001500503"/>
    </source>
</evidence>
<dbReference type="InterPro" id="IPR000551">
    <property type="entry name" value="MerR-type_HTH_dom"/>
</dbReference>
<dbReference type="PANTHER" id="PTHR30204:SF97">
    <property type="entry name" value="MERR FAMILY REGULATORY PROTEIN"/>
    <property type="match status" value="1"/>
</dbReference>
<sequence>MTGVEDERYSISQVARCFDVPVSTLRYYDDLGLLPAAERRGNVRHYGQAELRRLALIQRLHHRGLVSLTGTAALIAETPDSGEPSGREVLIASIETITKRIHDLQAAQQLLEHLLTCPKADPVRECTHLRAELGQAVNAALGTRGAAGLNLAGRSPPVPSTGRVTWGLAHACSGE</sequence>
<evidence type="ECO:0000313" key="3">
    <source>
        <dbReference type="EMBL" id="GAA4490749.1"/>
    </source>
</evidence>
<dbReference type="RefSeq" id="WP_345461506.1">
    <property type="nucleotide sequence ID" value="NZ_BAABHF010000016.1"/>
</dbReference>
<dbReference type="SUPFAM" id="SSF46955">
    <property type="entry name" value="Putative DNA-binding domain"/>
    <property type="match status" value="1"/>
</dbReference>